<evidence type="ECO:0000256" key="2">
    <source>
        <dbReference type="PIRSR" id="PIRSR634015-3"/>
    </source>
</evidence>
<evidence type="ECO:0000256" key="1">
    <source>
        <dbReference type="PIRSR" id="PIRSR634015-1"/>
    </source>
</evidence>
<dbReference type="GO" id="GO:0008270">
    <property type="term" value="F:zinc ion binding"/>
    <property type="evidence" value="ECO:0007669"/>
    <property type="project" value="InterPro"/>
</dbReference>
<proteinExistence type="predicted"/>
<dbReference type="InterPro" id="IPR014782">
    <property type="entry name" value="Peptidase_M1_dom"/>
</dbReference>
<dbReference type="PANTHER" id="PTHR45726">
    <property type="entry name" value="LEUKOTRIENE A-4 HYDROLASE"/>
    <property type="match status" value="1"/>
</dbReference>
<dbReference type="CDD" id="cd09604">
    <property type="entry name" value="M1_APN_like"/>
    <property type="match status" value="1"/>
</dbReference>
<accession>A0AA49JKI5</accession>
<feature type="compositionally biased region" description="Polar residues" evidence="3">
    <location>
        <begin position="604"/>
        <end position="615"/>
    </location>
</feature>
<feature type="binding site" evidence="2">
    <location>
        <position position="364"/>
    </location>
    <ligand>
        <name>Zn(2+)</name>
        <dbReference type="ChEBI" id="CHEBI:29105"/>
        <note>catalytic</note>
    </ligand>
</feature>
<feature type="domain" description="Peptidase M1 membrane alanine aminopeptidase" evidence="4">
    <location>
        <begin position="329"/>
        <end position="493"/>
    </location>
</feature>
<dbReference type="Gene3D" id="1.10.390.10">
    <property type="entry name" value="Neutral Protease Domain 2"/>
    <property type="match status" value="1"/>
</dbReference>
<dbReference type="SUPFAM" id="SSF55486">
    <property type="entry name" value="Metalloproteases ('zincins'), catalytic domain"/>
    <property type="match status" value="1"/>
</dbReference>
<feature type="active site" description="Proton donor" evidence="1">
    <location>
        <position position="436"/>
    </location>
</feature>
<keyword evidence="2" id="KW-0479">Metal-binding</keyword>
<sequence>MLGISPATQAQVDYWQQRAEYTMEVDMNVETNQFTGSQTLVYYNNSPDTLTKAFYHLYFNAFQPGSMMDVRSRTIADPDRRVMDRILYLDEDEIGYQQINTLQQDGEEVTYEIAGTILEVNLSEPILPGKKSTFTMDFTGQVPLQIRRSGRDSDEGIRYSMSQWYPKMAEYDYNGWHADPYIGREFFGIWGDFDVKITIDSSYVVAGTGILQNPQEIGHGYQAPGESVKRPKGGKLTYHFAAENVHDFMWAADPDYQHTTAQVPDGPLLHFFYQTDTLAENWERLPEYTVRAFQYMNETFGKYPYEAFSVIQGGDGGMEYPMSTLITGHRSLRSLVGVTVHEFIHSWYQGVLGTNESLYAWMDEGFTSYASNRTMAQIFGGQRSGGQRSGGRRSSGQEQAGSYAGYFGLVESGLEEPLTTHADHFNTNRGYGSASYSKGAVLLHQLSYVIGQETFDRGMRRYFNEWKFKHPDVVRFKRVMEKTSDLELDWYFEYFVNTTRTIDYGVQSVEGEDNQTRITLKRFGLMPMPQEALITYQDGSQELMYIPLRMMWGEKEDEGEYERTVLPDWPWTFPTYQFILAHPKSDIQQIVLDPSGRMADIDRSNNTYPSVNPSTFMGEEKGRVNE</sequence>
<name>A0AA49JKI5_9BACT</name>
<gene>
    <name evidence="5" type="ORF">K4G66_09580</name>
</gene>
<reference evidence="5" key="1">
    <citation type="journal article" date="2023" name="Comput. Struct. Biotechnol. J.">
        <title>Discovery of a novel marine Bacteroidetes with a rich repertoire of carbohydrate-active enzymes.</title>
        <authorList>
            <person name="Chen B."/>
            <person name="Liu G."/>
            <person name="Chen Q."/>
            <person name="Wang H."/>
            <person name="Liu L."/>
            <person name="Tang K."/>
        </authorList>
    </citation>
    <scope>NUCLEOTIDE SEQUENCE</scope>
    <source>
        <strain evidence="5">TK19036</strain>
    </source>
</reference>
<dbReference type="PANTHER" id="PTHR45726:SF3">
    <property type="entry name" value="LEUKOTRIENE A-4 HYDROLASE"/>
    <property type="match status" value="1"/>
</dbReference>
<feature type="active site" description="Proton acceptor" evidence="1">
    <location>
        <position position="342"/>
    </location>
</feature>
<feature type="binding site" evidence="2">
    <location>
        <position position="341"/>
    </location>
    <ligand>
        <name>Zn(2+)</name>
        <dbReference type="ChEBI" id="CHEBI:29105"/>
        <note>catalytic</note>
    </ligand>
</feature>
<feature type="region of interest" description="Disordered" evidence="3">
    <location>
        <begin position="380"/>
        <end position="399"/>
    </location>
</feature>
<dbReference type="EMBL" id="CP120682">
    <property type="protein sequence ID" value="WKN40328.1"/>
    <property type="molecule type" value="Genomic_DNA"/>
</dbReference>
<reference evidence="5" key="2">
    <citation type="journal article" date="2024" name="Antonie Van Leeuwenhoek">
        <title>Roseihalotalea indica gen. nov., sp. nov., a halophilic Bacteroidetes from mesopelagic Southwest Indian Ocean with higher carbohydrate metabolic potential.</title>
        <authorList>
            <person name="Chen B."/>
            <person name="Zhang M."/>
            <person name="Lin D."/>
            <person name="Ye J."/>
            <person name="Tang K."/>
        </authorList>
    </citation>
    <scope>NUCLEOTIDE SEQUENCE</scope>
    <source>
        <strain evidence="5">TK19036</strain>
    </source>
</reference>
<evidence type="ECO:0000256" key="3">
    <source>
        <dbReference type="SAM" id="MobiDB-lite"/>
    </source>
</evidence>
<evidence type="ECO:0000313" key="5">
    <source>
        <dbReference type="EMBL" id="WKN40328.1"/>
    </source>
</evidence>
<dbReference type="AlphaFoldDB" id="A0AA49JKI5"/>
<organism evidence="5">
    <name type="scientific">Roseihalotalea indica</name>
    <dbReference type="NCBI Taxonomy" id="2867963"/>
    <lineage>
        <taxon>Bacteria</taxon>
        <taxon>Pseudomonadati</taxon>
        <taxon>Bacteroidota</taxon>
        <taxon>Cytophagia</taxon>
        <taxon>Cytophagales</taxon>
        <taxon>Catalimonadaceae</taxon>
        <taxon>Roseihalotalea</taxon>
    </lineage>
</organism>
<comment type="cofactor">
    <cofactor evidence="2">
        <name>Zn(2+)</name>
        <dbReference type="ChEBI" id="CHEBI:29105"/>
    </cofactor>
    <text evidence="2">Binds 1 zinc ion per subunit.</text>
</comment>
<protein>
    <submittedName>
        <fullName evidence="5">M1 family metallopeptidase</fullName>
    </submittedName>
</protein>
<dbReference type="InterPro" id="IPR034015">
    <property type="entry name" value="M1_LTA4H"/>
</dbReference>
<dbReference type="GO" id="GO:0008237">
    <property type="term" value="F:metallopeptidase activity"/>
    <property type="evidence" value="ECO:0007669"/>
    <property type="project" value="InterPro"/>
</dbReference>
<evidence type="ECO:0000259" key="4">
    <source>
        <dbReference type="Pfam" id="PF01433"/>
    </source>
</evidence>
<dbReference type="Pfam" id="PF01433">
    <property type="entry name" value="Peptidase_M1"/>
    <property type="match status" value="1"/>
</dbReference>
<feature type="binding site" evidence="2">
    <location>
        <position position="345"/>
    </location>
    <ligand>
        <name>Zn(2+)</name>
        <dbReference type="ChEBI" id="CHEBI:29105"/>
        <note>catalytic</note>
    </ligand>
</feature>
<feature type="region of interest" description="Disordered" evidence="3">
    <location>
        <begin position="602"/>
        <end position="626"/>
    </location>
</feature>
<dbReference type="InterPro" id="IPR027268">
    <property type="entry name" value="Peptidase_M4/M1_CTD_sf"/>
</dbReference>
<keyword evidence="2" id="KW-0862">Zinc</keyword>